<dbReference type="NCBIfam" id="TIGR04344">
    <property type="entry name" value="ovoA_Nterm"/>
    <property type="match status" value="1"/>
</dbReference>
<dbReference type="InterPro" id="IPR027577">
    <property type="entry name" value="OvoA_Nterm"/>
</dbReference>
<dbReference type="Pfam" id="PF03781">
    <property type="entry name" value="FGE-sulfatase"/>
    <property type="match status" value="1"/>
</dbReference>
<organism evidence="2 3">
    <name type="scientific">Achlya hypogyna</name>
    <name type="common">Oomycete</name>
    <name type="synonym">Protoachlya hypogyna</name>
    <dbReference type="NCBI Taxonomy" id="1202772"/>
    <lineage>
        <taxon>Eukaryota</taxon>
        <taxon>Sar</taxon>
        <taxon>Stramenopiles</taxon>
        <taxon>Oomycota</taxon>
        <taxon>Saprolegniomycetes</taxon>
        <taxon>Saprolegniales</taxon>
        <taxon>Achlyaceae</taxon>
        <taxon>Achlya</taxon>
    </lineage>
</organism>
<dbReference type="STRING" id="1202772.A0A1V9Y5A1"/>
<comment type="caution">
    <text evidence="2">The sequence shown here is derived from an EMBL/GenBank/DDBJ whole genome shotgun (WGS) entry which is preliminary data.</text>
</comment>
<dbReference type="SUPFAM" id="SSF56436">
    <property type="entry name" value="C-type lectin-like"/>
    <property type="match status" value="1"/>
</dbReference>
<feature type="domain" description="Sulfatase-modifying factor enzyme-like" evidence="1">
    <location>
        <begin position="306"/>
        <end position="577"/>
    </location>
</feature>
<dbReference type="InterPro" id="IPR042095">
    <property type="entry name" value="SUMF_sf"/>
</dbReference>
<dbReference type="InterPro" id="IPR005532">
    <property type="entry name" value="SUMF_dom"/>
</dbReference>
<proteinExistence type="predicted"/>
<dbReference type="InterPro" id="IPR016187">
    <property type="entry name" value="CTDL_fold"/>
</dbReference>
<dbReference type="InterPro" id="IPR051043">
    <property type="entry name" value="Sulfatase_Mod_Factor_Kinase"/>
</dbReference>
<evidence type="ECO:0000313" key="2">
    <source>
        <dbReference type="EMBL" id="OQR80902.1"/>
    </source>
</evidence>
<dbReference type="PANTHER" id="PTHR23150:SF26">
    <property type="entry name" value="GENERIC METHYLTRANSFERASE"/>
    <property type="match status" value="1"/>
</dbReference>
<evidence type="ECO:0000259" key="1">
    <source>
        <dbReference type="Pfam" id="PF03781"/>
    </source>
</evidence>
<dbReference type="EMBL" id="JNBR01002861">
    <property type="protein sequence ID" value="OQR80902.1"/>
    <property type="molecule type" value="Genomic_DNA"/>
</dbReference>
<dbReference type="Proteomes" id="UP000243579">
    <property type="component" value="Unassembled WGS sequence"/>
</dbReference>
<accession>A0A1V9Y5A1</accession>
<dbReference type="AlphaFoldDB" id="A0A1V9Y5A1"/>
<name>A0A1V9Y5A1_ACHHY</name>
<dbReference type="GO" id="GO:0120147">
    <property type="term" value="F:formylglycine-generating oxidase activity"/>
    <property type="evidence" value="ECO:0007669"/>
    <property type="project" value="TreeGrafter"/>
</dbReference>
<evidence type="ECO:0000313" key="3">
    <source>
        <dbReference type="Proteomes" id="UP000243579"/>
    </source>
</evidence>
<protein>
    <recommendedName>
        <fullName evidence="1">Sulfatase-modifying factor enzyme-like domain-containing protein</fullName>
    </recommendedName>
</protein>
<gene>
    <name evidence="2" type="ORF">ACHHYP_17081</name>
</gene>
<dbReference type="OrthoDB" id="659at2759"/>
<sequence>MLSITAFPRRFVTSNKRHCVRALSSVGPRGYAPPKELRRQPPAQRTQQVHVRALAAAQPAVAITIETRDGLQPEADWYTTAPRTPFNDPAFPGLLEDGCLHSIAMPNLATCSRQEVLDYFDNTWALTDMIFSSFQNEEAFVTPPPHGLRHPMAFYYGHPTCFYVNKFRLAGLLPGPVDPAFEDLFEVGVDEMRWDDMSKNEKEWPSLEAMQAYRRQVYSIIKDIISAHPELADGHAPITPASQTWALFMALEHDRIHLETSSVLMQEHDVNNFKMPALFPKYHPSATGVRAKVPAEGVDFPSNPLLVVAGGAVHLGKSVDYPSFGWDNEYGAKDVEVGPFRASAQLVSNGEFWQFVKDSGYLNPAHWSTTGWAWRSFRNTKWPSFWRPDGPQGSHQYKLRALFDEIPMQWDWPAQVNLHEAQAFCKWKQARDGLSDEVYHVITEPMHHLLREPEERANALPDAIQQLPAAATMAATAGRNTNVAFSSFSPVDAMPANSHGFRDVFGNAWEWCEDHMSPLPGFEIHPVYDDFTVPCFDGEHHIIMGGSYMSSGDNGASKFARYHFRPHFFQHAGFRVAASPVDAATQSYELVTSCINAPEPHAKLNPFRTASTVQLNASNASVFLTKLDQQADAAWRDFTAGVSLVEIPATASLADAMEVLAHGEMLLVTDEGLSKELRASVDGNRGDVALVKESWLPRIEKENDCVSRVAMIPASIWKRG</sequence>
<keyword evidence="3" id="KW-1185">Reference proteome</keyword>
<dbReference type="Gene3D" id="3.90.1580.10">
    <property type="entry name" value="paralog of FGE (formylglycine-generating enzyme)"/>
    <property type="match status" value="1"/>
</dbReference>
<dbReference type="PANTHER" id="PTHR23150">
    <property type="entry name" value="SULFATASE MODIFYING FACTOR 1, 2"/>
    <property type="match status" value="1"/>
</dbReference>
<reference evidence="2 3" key="1">
    <citation type="journal article" date="2014" name="Genome Biol. Evol.">
        <title>The secreted proteins of Achlya hypogyna and Thraustotheca clavata identify the ancestral oomycete secretome and reveal gene acquisitions by horizontal gene transfer.</title>
        <authorList>
            <person name="Misner I."/>
            <person name="Blouin N."/>
            <person name="Leonard G."/>
            <person name="Richards T.A."/>
            <person name="Lane C.E."/>
        </authorList>
    </citation>
    <scope>NUCLEOTIDE SEQUENCE [LARGE SCALE GENOMIC DNA]</scope>
    <source>
        <strain evidence="2 3">ATCC 48635</strain>
    </source>
</reference>